<accession>A0A8H6ZJT7</accession>
<evidence type="ECO:0000256" key="5">
    <source>
        <dbReference type="ARBA" id="ARBA00022723"/>
    </source>
</evidence>
<organism evidence="11 12">
    <name type="scientific">Pleurotus ostreatus</name>
    <name type="common">Oyster mushroom</name>
    <name type="synonym">White-rot fungus</name>
    <dbReference type="NCBI Taxonomy" id="5322"/>
    <lineage>
        <taxon>Eukaryota</taxon>
        <taxon>Fungi</taxon>
        <taxon>Dikarya</taxon>
        <taxon>Basidiomycota</taxon>
        <taxon>Agaricomycotina</taxon>
        <taxon>Agaricomycetes</taxon>
        <taxon>Agaricomycetidae</taxon>
        <taxon>Agaricales</taxon>
        <taxon>Pleurotineae</taxon>
        <taxon>Pleurotaceae</taxon>
        <taxon>Pleurotus</taxon>
    </lineage>
</organism>
<keyword evidence="8 10" id="KW-0503">Monooxygenase</keyword>
<dbReference type="AlphaFoldDB" id="A0A8H6ZJT7"/>
<keyword evidence="6 10" id="KW-0560">Oxidoreductase</keyword>
<feature type="binding site" description="axial binding residue" evidence="9">
    <location>
        <position position="439"/>
    </location>
    <ligand>
        <name>heme</name>
        <dbReference type="ChEBI" id="CHEBI:30413"/>
    </ligand>
    <ligandPart>
        <name>Fe</name>
        <dbReference type="ChEBI" id="CHEBI:18248"/>
    </ligandPart>
</feature>
<keyword evidence="7 9" id="KW-0408">Iron</keyword>
<evidence type="ECO:0000256" key="1">
    <source>
        <dbReference type="ARBA" id="ARBA00001971"/>
    </source>
</evidence>
<evidence type="ECO:0000256" key="3">
    <source>
        <dbReference type="ARBA" id="ARBA00010617"/>
    </source>
</evidence>
<comment type="cofactor">
    <cofactor evidence="1 9">
        <name>heme</name>
        <dbReference type="ChEBI" id="CHEBI:30413"/>
    </cofactor>
</comment>
<comment type="pathway">
    <text evidence="2">Secondary metabolite biosynthesis.</text>
</comment>
<comment type="similarity">
    <text evidence="3 10">Belongs to the cytochrome P450 family.</text>
</comment>
<name>A0A8H6ZJT7_PLEOS</name>
<evidence type="ECO:0000256" key="6">
    <source>
        <dbReference type="ARBA" id="ARBA00023002"/>
    </source>
</evidence>
<comment type="caution">
    <text evidence="11">The sequence shown here is derived from an EMBL/GenBank/DDBJ whole genome shotgun (WGS) entry which is preliminary data.</text>
</comment>
<dbReference type="VEuPathDB" id="FungiDB:PC9H_001879"/>
<dbReference type="InterPro" id="IPR036396">
    <property type="entry name" value="Cyt_P450_sf"/>
</dbReference>
<keyword evidence="12" id="KW-1185">Reference proteome</keyword>
<evidence type="ECO:0000256" key="7">
    <source>
        <dbReference type="ARBA" id="ARBA00023004"/>
    </source>
</evidence>
<dbReference type="GO" id="GO:0020037">
    <property type="term" value="F:heme binding"/>
    <property type="evidence" value="ECO:0007669"/>
    <property type="project" value="InterPro"/>
</dbReference>
<proteinExistence type="inferred from homology"/>
<dbReference type="GO" id="GO:0005506">
    <property type="term" value="F:iron ion binding"/>
    <property type="evidence" value="ECO:0007669"/>
    <property type="project" value="InterPro"/>
</dbReference>
<evidence type="ECO:0000256" key="10">
    <source>
        <dbReference type="RuleBase" id="RU000461"/>
    </source>
</evidence>
<dbReference type="InterPro" id="IPR001128">
    <property type="entry name" value="Cyt_P450"/>
</dbReference>
<gene>
    <name evidence="11" type="ORF">PC9H_001879</name>
</gene>
<dbReference type="GO" id="GO:0004497">
    <property type="term" value="F:monooxygenase activity"/>
    <property type="evidence" value="ECO:0007669"/>
    <property type="project" value="UniProtKB-KW"/>
</dbReference>
<evidence type="ECO:0000256" key="4">
    <source>
        <dbReference type="ARBA" id="ARBA00022617"/>
    </source>
</evidence>
<reference evidence="11" key="1">
    <citation type="submission" date="2019-07" db="EMBL/GenBank/DDBJ databases">
        <authorList>
            <person name="Palmer J.M."/>
        </authorList>
    </citation>
    <scope>NUCLEOTIDE SEQUENCE</scope>
    <source>
        <strain evidence="11">PC9</strain>
    </source>
</reference>
<dbReference type="InterPro" id="IPR050364">
    <property type="entry name" value="Cytochrome_P450_fung"/>
</dbReference>
<keyword evidence="5 9" id="KW-0479">Metal-binding</keyword>
<dbReference type="PANTHER" id="PTHR46300:SF7">
    <property type="entry name" value="P450, PUTATIVE (EUROFUNG)-RELATED"/>
    <property type="match status" value="1"/>
</dbReference>
<dbReference type="InterPro" id="IPR002401">
    <property type="entry name" value="Cyt_P450_E_grp-I"/>
</dbReference>
<dbReference type="OrthoDB" id="2789670at2759"/>
<dbReference type="Pfam" id="PF00067">
    <property type="entry name" value="p450"/>
    <property type="match status" value="1"/>
</dbReference>
<sequence>MLDIISNPLLSLPLLGVAAIGGVWALKPSAPRHALPPGPRALPLIGNLHQWPTAKPWLTFNSWFKEYNSDILYMNVAGQHVVILGSRKKCMDLLDKRSATYSDRARLPLWIDLMKWDFNFVFLPYGTKWREHRKSFNDYFHPSVVYKYNAKQTRGARMMARQILESPENAVDHIRFAVTSVIMDVAYGIHIAENNDPYIEIAESAISSLGLATIPGTLPADLFPILKYIPSWLPGAGYKRYAQSVAHINHVFATKPWNATKDKLAKGEAIESIAESLIESLSEGDDEEVARNTAAACYVGGTDTAICTLRIFLLAMVLHPEAQRKAQDELDAVVGDRLPTFEDREQLPYIRALLKEVTRWQPVTPMGHAHRVTEDDVYDGYFIPKGTLVATNVWSMLNDPEAYPEPSKFNPDRFLKDGEIDPDVLDPAQVAFGFGRRICPGRFFSADNTFIIVSTLLSAFNFRPPLDAQGKPILPEIDMSPGLVSYCKPFKMVITPRSGQVGKLLSEVEV</sequence>
<dbReference type="PANTHER" id="PTHR46300">
    <property type="entry name" value="P450, PUTATIVE (EUROFUNG)-RELATED-RELATED"/>
    <property type="match status" value="1"/>
</dbReference>
<evidence type="ECO:0000256" key="8">
    <source>
        <dbReference type="ARBA" id="ARBA00023033"/>
    </source>
</evidence>
<dbReference type="PRINTS" id="PR00463">
    <property type="entry name" value="EP450I"/>
</dbReference>
<dbReference type="GeneID" id="59371720"/>
<dbReference type="SUPFAM" id="SSF48264">
    <property type="entry name" value="Cytochrome P450"/>
    <property type="match status" value="1"/>
</dbReference>
<dbReference type="RefSeq" id="XP_036626146.1">
    <property type="nucleotide sequence ID" value="XM_036771525.1"/>
</dbReference>
<protein>
    <recommendedName>
        <fullName evidence="13">Cytochrome P450</fullName>
    </recommendedName>
</protein>
<evidence type="ECO:0000256" key="2">
    <source>
        <dbReference type="ARBA" id="ARBA00005179"/>
    </source>
</evidence>
<evidence type="ECO:0000313" key="11">
    <source>
        <dbReference type="EMBL" id="KAF7419292.1"/>
    </source>
</evidence>
<dbReference type="Gene3D" id="1.10.630.10">
    <property type="entry name" value="Cytochrome P450"/>
    <property type="match status" value="1"/>
</dbReference>
<evidence type="ECO:0000256" key="9">
    <source>
        <dbReference type="PIRSR" id="PIRSR602401-1"/>
    </source>
</evidence>
<dbReference type="InterPro" id="IPR017972">
    <property type="entry name" value="Cyt_P450_CS"/>
</dbReference>
<evidence type="ECO:0008006" key="13">
    <source>
        <dbReference type="Google" id="ProtNLM"/>
    </source>
</evidence>
<dbReference type="Proteomes" id="UP000623687">
    <property type="component" value="Unassembled WGS sequence"/>
</dbReference>
<dbReference type="GO" id="GO:0016705">
    <property type="term" value="F:oxidoreductase activity, acting on paired donors, with incorporation or reduction of molecular oxygen"/>
    <property type="evidence" value="ECO:0007669"/>
    <property type="project" value="InterPro"/>
</dbReference>
<keyword evidence="4 9" id="KW-0349">Heme</keyword>
<dbReference type="CDD" id="cd11065">
    <property type="entry name" value="CYP64-like"/>
    <property type="match status" value="1"/>
</dbReference>
<evidence type="ECO:0000313" key="12">
    <source>
        <dbReference type="Proteomes" id="UP000623687"/>
    </source>
</evidence>
<dbReference type="PROSITE" id="PS00086">
    <property type="entry name" value="CYTOCHROME_P450"/>
    <property type="match status" value="1"/>
</dbReference>
<dbReference type="EMBL" id="JACETU010000010">
    <property type="protein sequence ID" value="KAF7419292.1"/>
    <property type="molecule type" value="Genomic_DNA"/>
</dbReference>